<gene>
    <name evidence="1" type="ORF">NCTC10899_05108</name>
</gene>
<sequence length="83" mass="9487">MNPVCSHGKKWHETCLDCQEVGLLESIKNAEKRLERDKRLLRAIRSMKKQSTRTKFQCIARGCEGCLICEDKNDQATGNLLHA</sequence>
<evidence type="ECO:0000313" key="2">
    <source>
        <dbReference type="Proteomes" id="UP000254260"/>
    </source>
</evidence>
<name>A0A379PM70_ECTME</name>
<protein>
    <submittedName>
        <fullName evidence="1">Uncharacterized protein</fullName>
    </submittedName>
</protein>
<reference evidence="1 2" key="1">
    <citation type="submission" date="2018-06" db="EMBL/GenBank/DDBJ databases">
        <authorList>
            <consortium name="Pathogen Informatics"/>
            <person name="Doyle S."/>
        </authorList>
    </citation>
    <scope>NUCLEOTIDE SEQUENCE [LARGE SCALE GENOMIC DNA]</scope>
    <source>
        <strain evidence="1 2">NCTC10899</strain>
    </source>
</reference>
<evidence type="ECO:0000313" key="1">
    <source>
        <dbReference type="EMBL" id="SUE95867.1"/>
    </source>
</evidence>
<proteinExistence type="predicted"/>
<dbReference type="AlphaFoldDB" id="A0A379PM70"/>
<accession>A0A379PM70</accession>
<dbReference type="Proteomes" id="UP000254260">
    <property type="component" value="Unassembled WGS sequence"/>
</dbReference>
<organism evidence="1 2">
    <name type="scientific">Ectopseudomonas mendocina</name>
    <name type="common">Pseudomonas mendocina</name>
    <dbReference type="NCBI Taxonomy" id="300"/>
    <lineage>
        <taxon>Bacteria</taxon>
        <taxon>Pseudomonadati</taxon>
        <taxon>Pseudomonadota</taxon>
        <taxon>Gammaproteobacteria</taxon>
        <taxon>Pseudomonadales</taxon>
        <taxon>Pseudomonadaceae</taxon>
        <taxon>Ectopseudomonas</taxon>
    </lineage>
</organism>
<dbReference type="EMBL" id="UGUU01000002">
    <property type="protein sequence ID" value="SUE95867.1"/>
    <property type="molecule type" value="Genomic_DNA"/>
</dbReference>